<proteinExistence type="predicted"/>
<gene>
    <name evidence="2" type="ORF">B0H16DRAFT_1899323</name>
</gene>
<evidence type="ECO:0000313" key="2">
    <source>
        <dbReference type="EMBL" id="KAJ7713815.1"/>
    </source>
</evidence>
<feature type="compositionally biased region" description="Low complexity" evidence="1">
    <location>
        <begin position="107"/>
        <end position="121"/>
    </location>
</feature>
<evidence type="ECO:0000256" key="1">
    <source>
        <dbReference type="SAM" id="MobiDB-lite"/>
    </source>
</evidence>
<dbReference type="EMBL" id="JARKIB010000335">
    <property type="protein sequence ID" value="KAJ7713815.1"/>
    <property type="molecule type" value="Genomic_DNA"/>
</dbReference>
<comment type="caution">
    <text evidence="2">The sequence shown here is derived from an EMBL/GenBank/DDBJ whole genome shotgun (WGS) entry which is preliminary data.</text>
</comment>
<dbReference type="AlphaFoldDB" id="A0AAD7H6U4"/>
<name>A0AAD7H6U4_9AGAR</name>
<protein>
    <submittedName>
        <fullName evidence="2">Uncharacterized protein</fullName>
    </submittedName>
</protein>
<accession>A0AAD7H6U4</accession>
<sequence length="121" mass="13076">MNTFTSDAHSNAILESISAKLIRAREFADSRSIIEAQTKQAREMTASSRKELVALQASVGVIARKRKHADENDAPIDIPSTTGSFSGVKRARSRRAAATDTAVPPTRLLRSGSRRLLASKA</sequence>
<organism evidence="2 3">
    <name type="scientific">Mycena metata</name>
    <dbReference type="NCBI Taxonomy" id="1033252"/>
    <lineage>
        <taxon>Eukaryota</taxon>
        <taxon>Fungi</taxon>
        <taxon>Dikarya</taxon>
        <taxon>Basidiomycota</taxon>
        <taxon>Agaricomycotina</taxon>
        <taxon>Agaricomycetes</taxon>
        <taxon>Agaricomycetidae</taxon>
        <taxon>Agaricales</taxon>
        <taxon>Marasmiineae</taxon>
        <taxon>Mycenaceae</taxon>
        <taxon>Mycena</taxon>
    </lineage>
</organism>
<keyword evidence="3" id="KW-1185">Reference proteome</keyword>
<reference evidence="2" key="1">
    <citation type="submission" date="2023-03" db="EMBL/GenBank/DDBJ databases">
        <title>Massive genome expansion in bonnet fungi (Mycena s.s.) driven by repeated elements and novel gene families across ecological guilds.</title>
        <authorList>
            <consortium name="Lawrence Berkeley National Laboratory"/>
            <person name="Harder C.B."/>
            <person name="Miyauchi S."/>
            <person name="Viragh M."/>
            <person name="Kuo A."/>
            <person name="Thoen E."/>
            <person name="Andreopoulos B."/>
            <person name="Lu D."/>
            <person name="Skrede I."/>
            <person name="Drula E."/>
            <person name="Henrissat B."/>
            <person name="Morin E."/>
            <person name="Kohler A."/>
            <person name="Barry K."/>
            <person name="LaButti K."/>
            <person name="Morin E."/>
            <person name="Salamov A."/>
            <person name="Lipzen A."/>
            <person name="Mereny Z."/>
            <person name="Hegedus B."/>
            <person name="Baldrian P."/>
            <person name="Stursova M."/>
            <person name="Weitz H."/>
            <person name="Taylor A."/>
            <person name="Grigoriev I.V."/>
            <person name="Nagy L.G."/>
            <person name="Martin F."/>
            <person name="Kauserud H."/>
        </authorList>
    </citation>
    <scope>NUCLEOTIDE SEQUENCE</scope>
    <source>
        <strain evidence="2">CBHHK182m</strain>
    </source>
</reference>
<evidence type="ECO:0000313" key="3">
    <source>
        <dbReference type="Proteomes" id="UP001215598"/>
    </source>
</evidence>
<dbReference type="Proteomes" id="UP001215598">
    <property type="component" value="Unassembled WGS sequence"/>
</dbReference>
<feature type="region of interest" description="Disordered" evidence="1">
    <location>
        <begin position="72"/>
        <end position="121"/>
    </location>
</feature>